<proteinExistence type="predicted"/>
<reference evidence="3" key="1">
    <citation type="submission" date="2023-07" db="EMBL/GenBank/DDBJ databases">
        <authorList>
            <consortium name="CYATHOMIX"/>
        </authorList>
    </citation>
    <scope>NUCLEOTIDE SEQUENCE</scope>
    <source>
        <strain evidence="3">N/A</strain>
    </source>
</reference>
<feature type="compositionally biased region" description="Basic and acidic residues" evidence="1">
    <location>
        <begin position="517"/>
        <end position="550"/>
    </location>
</feature>
<evidence type="ECO:0000259" key="2">
    <source>
        <dbReference type="PROSITE" id="PS50196"/>
    </source>
</evidence>
<dbReference type="FunFam" id="2.30.29.30:FF:000018">
    <property type="entry name" value="E3 SUMO-protein ligase RanBP2"/>
    <property type="match status" value="2"/>
</dbReference>
<dbReference type="PANTHER" id="PTHR23138:SF179">
    <property type="entry name" value="NUCLEAR PORE COMPLEX PROTEIN"/>
    <property type="match status" value="1"/>
</dbReference>
<name>A0AA36GGG0_CYLNA</name>
<feature type="region of interest" description="Disordered" evidence="1">
    <location>
        <begin position="279"/>
        <end position="315"/>
    </location>
</feature>
<dbReference type="PROSITE" id="PS50196">
    <property type="entry name" value="RANBD1"/>
    <property type="match status" value="2"/>
</dbReference>
<feature type="domain" description="RanBD1" evidence="2">
    <location>
        <begin position="370"/>
        <end position="506"/>
    </location>
</feature>
<comment type="caution">
    <text evidence="3">The sequence shown here is derived from an EMBL/GenBank/DDBJ whole genome shotgun (WGS) entry which is preliminary data.</text>
</comment>
<organism evidence="3 4">
    <name type="scientific">Cylicocyclus nassatus</name>
    <name type="common">Nematode worm</name>
    <dbReference type="NCBI Taxonomy" id="53992"/>
    <lineage>
        <taxon>Eukaryota</taxon>
        <taxon>Metazoa</taxon>
        <taxon>Ecdysozoa</taxon>
        <taxon>Nematoda</taxon>
        <taxon>Chromadorea</taxon>
        <taxon>Rhabditida</taxon>
        <taxon>Rhabditina</taxon>
        <taxon>Rhabditomorpha</taxon>
        <taxon>Strongyloidea</taxon>
        <taxon>Strongylidae</taxon>
        <taxon>Cylicocyclus</taxon>
    </lineage>
</organism>
<evidence type="ECO:0000256" key="1">
    <source>
        <dbReference type="SAM" id="MobiDB-lite"/>
    </source>
</evidence>
<dbReference type="Proteomes" id="UP001176961">
    <property type="component" value="Unassembled WGS sequence"/>
</dbReference>
<evidence type="ECO:0000313" key="3">
    <source>
        <dbReference type="EMBL" id="CAJ0593829.1"/>
    </source>
</evidence>
<dbReference type="GO" id="GO:0005643">
    <property type="term" value="C:nuclear pore"/>
    <property type="evidence" value="ECO:0007669"/>
    <property type="project" value="TreeGrafter"/>
</dbReference>
<keyword evidence="4" id="KW-1185">Reference proteome</keyword>
<dbReference type="Gene3D" id="2.30.29.30">
    <property type="entry name" value="Pleckstrin-homology domain (PH domain)/Phosphotyrosine-binding domain (PTB)"/>
    <property type="match status" value="2"/>
</dbReference>
<dbReference type="SMART" id="SM00160">
    <property type="entry name" value="RanBD"/>
    <property type="match status" value="2"/>
</dbReference>
<feature type="region of interest" description="Disordered" evidence="1">
    <location>
        <begin position="725"/>
        <end position="774"/>
    </location>
</feature>
<dbReference type="SUPFAM" id="SSF50729">
    <property type="entry name" value="PH domain-like"/>
    <property type="match status" value="2"/>
</dbReference>
<feature type="compositionally biased region" description="Low complexity" evidence="1">
    <location>
        <begin position="725"/>
        <end position="750"/>
    </location>
</feature>
<gene>
    <name evidence="3" type="ORF">CYNAS_LOCUS5812</name>
</gene>
<dbReference type="InterPro" id="IPR011993">
    <property type="entry name" value="PH-like_dom_sf"/>
</dbReference>
<feature type="compositionally biased region" description="Basic and acidic residues" evidence="1">
    <location>
        <begin position="820"/>
        <end position="848"/>
    </location>
</feature>
<dbReference type="GO" id="GO:0005737">
    <property type="term" value="C:cytoplasm"/>
    <property type="evidence" value="ECO:0007669"/>
    <property type="project" value="TreeGrafter"/>
</dbReference>
<feature type="region of interest" description="Disordered" evidence="1">
    <location>
        <begin position="816"/>
        <end position="852"/>
    </location>
</feature>
<dbReference type="GO" id="GO:0005096">
    <property type="term" value="F:GTPase activator activity"/>
    <property type="evidence" value="ECO:0007669"/>
    <property type="project" value="TreeGrafter"/>
</dbReference>
<dbReference type="Pfam" id="PF00638">
    <property type="entry name" value="Ran_BP1"/>
    <property type="match status" value="2"/>
</dbReference>
<accession>A0AA36GGG0</accession>
<dbReference type="AlphaFoldDB" id="A0AA36GGG0"/>
<protein>
    <recommendedName>
        <fullName evidence="2">RanBD1 domain-containing protein</fullName>
    </recommendedName>
</protein>
<sequence length="996" mass="106204">MNPNESFLSTVSTANPSASVMARVVANVVDMQQHLVNQYQTVVNSMESLKNELHTCTQSLREDLRRTDDRAQKQVDDLRATHANEVERLMDLIKTLLIKDTAAAAHAPPKAAEQPRTPAQIAYANAAPAGTFFGASAAVPNDLTAHAQYMAYYMQQLQEQQRLRTMGAPSGFFGSQAGVGMGAMGIPGAVPQSQHPMVPVAATVPTVPKPPTVAPPIAAVPPVAVTTSASISIPAATVVPTAVPATTSTPSVSTASTTAAATSLSALSSLLPTSKTGAATATVQPKVEPAKTEATPPKPAFSFITPKPATTPVTSESKPVASIFSGVKQTENIFAKTPESKTVIKKEQGHGDGHDEEEHEHVDEFEPQVDFKPVCPLPELVKVVTGEEDEKVLFEERCKLYRFADETKEWKERGTGTMKVLENPKTNKFRIVMRREQVHKVCANHQLLAGMTIQQMPRQEKAMMWYCEDFSEEEKSHEKLSARFASVEIANKFKDVFENAVKKASHGTPVKPTVKSEANKSDEKVAKEKEETSKGDSKVAEVKADEKKGESASGVPVTQKGYGDQFKLQAGQWECPECYSRTDADKCPCCGAPKGGEKAATPATKSVLPASTIPLGGTTGAAAQQKFTFGLSAAAAAKDSPASASSTPKSSLFGASLATSTSGSTPTTGFTFGSKPSIFGGATTKSEGSTLPTFSFAKKPDAASTVTSTSSSTTSAPSPVTFSFKQAGSAASSPGTGSSLFGGSKLFGTSKPAEEKKDADKSAEQPKTEQKIFGSGFSGNLTFASLAKSSSGSIFDSAHTQKAQAEFAAQAKSKLAAVSDQKDKEKGENKEKAGKGGKEDGETEHGADEEYEPDVQFAPVIPLPDLVDVVTGEEEEEVIFTARAKLFRFIKETKENKERGVGDLKILRNPKTKCHRVVMRREQVYKVCANFAILPSIELNEKKGMPNVYNWVCRDYSESPEGTDEIFTAKFKTAEIAKEFHDKFIAAAATHPGASK</sequence>
<dbReference type="InterPro" id="IPR045255">
    <property type="entry name" value="RanBP1-like"/>
</dbReference>
<dbReference type="EMBL" id="CATQJL010000112">
    <property type="protein sequence ID" value="CAJ0593829.1"/>
    <property type="molecule type" value="Genomic_DNA"/>
</dbReference>
<feature type="region of interest" description="Disordered" evidence="1">
    <location>
        <begin position="504"/>
        <end position="556"/>
    </location>
</feature>
<feature type="compositionally biased region" description="Basic and acidic residues" evidence="1">
    <location>
        <begin position="752"/>
        <end position="770"/>
    </location>
</feature>
<dbReference type="CDD" id="cd00835">
    <property type="entry name" value="RanBD_family"/>
    <property type="match status" value="2"/>
</dbReference>
<feature type="domain" description="RanBD1" evidence="2">
    <location>
        <begin position="856"/>
        <end position="984"/>
    </location>
</feature>
<evidence type="ECO:0000313" key="4">
    <source>
        <dbReference type="Proteomes" id="UP001176961"/>
    </source>
</evidence>
<dbReference type="InterPro" id="IPR000156">
    <property type="entry name" value="Ran_bind_dom"/>
</dbReference>
<dbReference type="PANTHER" id="PTHR23138">
    <property type="entry name" value="RAN BINDING PROTEIN"/>
    <property type="match status" value="1"/>
</dbReference>